<dbReference type="Pfam" id="PF17759">
    <property type="entry name" value="tRNA_synthFbeta"/>
    <property type="match status" value="1"/>
</dbReference>
<evidence type="ECO:0000256" key="3">
    <source>
        <dbReference type="ARBA" id="ARBA00007438"/>
    </source>
</evidence>
<dbReference type="SUPFAM" id="SSF46955">
    <property type="entry name" value="Putative DNA-binding domain"/>
    <property type="match status" value="1"/>
</dbReference>
<dbReference type="GO" id="GO:0004826">
    <property type="term" value="F:phenylalanine-tRNA ligase activity"/>
    <property type="evidence" value="ECO:0007669"/>
    <property type="project" value="UniProtKB-EC"/>
</dbReference>
<keyword evidence="6" id="KW-0963">Cytoplasm</keyword>
<keyword evidence="13" id="KW-0030">Aminoacyl-tRNA synthetase</keyword>
<evidence type="ECO:0000256" key="7">
    <source>
        <dbReference type="ARBA" id="ARBA00022598"/>
    </source>
</evidence>
<dbReference type="InterPro" id="IPR041616">
    <property type="entry name" value="PheRS_beta_core"/>
</dbReference>
<evidence type="ECO:0000256" key="11">
    <source>
        <dbReference type="ARBA" id="ARBA00022842"/>
    </source>
</evidence>
<dbReference type="EC" id="6.1.1.20" evidence="5"/>
<name>A0AAE0EVX5_9CHLO</name>
<evidence type="ECO:0000256" key="13">
    <source>
        <dbReference type="ARBA" id="ARBA00023146"/>
    </source>
</evidence>
<keyword evidence="10" id="KW-0067">ATP-binding</keyword>
<dbReference type="SMART" id="SM00873">
    <property type="entry name" value="B3_4"/>
    <property type="match status" value="1"/>
</dbReference>
<dbReference type="FunFam" id="3.30.56.10:FF:000004">
    <property type="entry name" value="Phenylalanyl-tRNA synthetase, beta subunit"/>
    <property type="match status" value="1"/>
</dbReference>
<dbReference type="EMBL" id="LGRX02033255">
    <property type="protein sequence ID" value="KAK3242032.1"/>
    <property type="molecule type" value="Genomic_DNA"/>
</dbReference>
<comment type="subcellular location">
    <subcellularLocation>
        <location evidence="2">Cytoplasm</location>
    </subcellularLocation>
</comment>
<comment type="similarity">
    <text evidence="3">Belongs to the phenylalanyl-tRNA synthetase beta subunit family. Type 2 subfamily.</text>
</comment>
<gene>
    <name evidence="17" type="ORF">CYMTET_48255</name>
</gene>
<evidence type="ECO:0000256" key="6">
    <source>
        <dbReference type="ARBA" id="ARBA00022490"/>
    </source>
</evidence>
<proteinExistence type="inferred from homology"/>
<comment type="caution">
    <text evidence="17">The sequence shown here is derived from an EMBL/GenBank/DDBJ whole genome shotgun (WGS) entry which is preliminary data.</text>
</comment>
<dbReference type="SUPFAM" id="SSF55681">
    <property type="entry name" value="Class II aaRS and biotin synthetases"/>
    <property type="match status" value="1"/>
</dbReference>
<dbReference type="CDD" id="cd00769">
    <property type="entry name" value="PheRS_beta_core"/>
    <property type="match status" value="1"/>
</dbReference>
<dbReference type="PANTHER" id="PTHR10947:SF0">
    <property type="entry name" value="PHENYLALANINE--TRNA LIGASE BETA SUBUNIT"/>
    <property type="match status" value="1"/>
</dbReference>
<evidence type="ECO:0000256" key="1">
    <source>
        <dbReference type="ARBA" id="ARBA00001946"/>
    </source>
</evidence>
<keyword evidence="11" id="KW-0460">Magnesium</keyword>
<comment type="cofactor">
    <cofactor evidence="1">
        <name>Mg(2+)</name>
        <dbReference type="ChEBI" id="CHEBI:18420"/>
    </cofactor>
</comment>
<comment type="catalytic activity">
    <reaction evidence="15">
        <text>tRNA(Phe) + L-phenylalanine + ATP = L-phenylalanyl-tRNA(Phe) + AMP + diphosphate + H(+)</text>
        <dbReference type="Rhea" id="RHEA:19413"/>
        <dbReference type="Rhea" id="RHEA-COMP:9668"/>
        <dbReference type="Rhea" id="RHEA-COMP:9699"/>
        <dbReference type="ChEBI" id="CHEBI:15378"/>
        <dbReference type="ChEBI" id="CHEBI:30616"/>
        <dbReference type="ChEBI" id="CHEBI:33019"/>
        <dbReference type="ChEBI" id="CHEBI:58095"/>
        <dbReference type="ChEBI" id="CHEBI:78442"/>
        <dbReference type="ChEBI" id="CHEBI:78531"/>
        <dbReference type="ChEBI" id="CHEBI:456215"/>
        <dbReference type="EC" id="6.1.1.20"/>
    </reaction>
</comment>
<dbReference type="Pfam" id="PF03483">
    <property type="entry name" value="B3_4"/>
    <property type="match status" value="1"/>
</dbReference>
<dbReference type="AlphaFoldDB" id="A0AAE0EVX5"/>
<evidence type="ECO:0000256" key="14">
    <source>
        <dbReference type="ARBA" id="ARBA00033189"/>
    </source>
</evidence>
<keyword evidence="12" id="KW-0648">Protein biosynthesis</keyword>
<organism evidence="17 18">
    <name type="scientific">Cymbomonas tetramitiformis</name>
    <dbReference type="NCBI Taxonomy" id="36881"/>
    <lineage>
        <taxon>Eukaryota</taxon>
        <taxon>Viridiplantae</taxon>
        <taxon>Chlorophyta</taxon>
        <taxon>Pyramimonadophyceae</taxon>
        <taxon>Pyramimonadales</taxon>
        <taxon>Pyramimonadaceae</taxon>
        <taxon>Cymbomonas</taxon>
    </lineage>
</organism>
<dbReference type="InterPro" id="IPR009061">
    <property type="entry name" value="DNA-bd_dom_put_sf"/>
</dbReference>
<dbReference type="Gene3D" id="3.30.930.10">
    <property type="entry name" value="Bira Bifunctional Protein, Domain 2"/>
    <property type="match status" value="1"/>
</dbReference>
<dbReference type="Gene3D" id="3.50.40.10">
    <property type="entry name" value="Phenylalanyl-trna Synthetase, Chain B, domain 3"/>
    <property type="match status" value="1"/>
</dbReference>
<dbReference type="Proteomes" id="UP001190700">
    <property type="component" value="Unassembled WGS sequence"/>
</dbReference>
<dbReference type="InterPro" id="IPR045060">
    <property type="entry name" value="Phe-tRNA-ligase_IIc_bsu"/>
</dbReference>
<dbReference type="FunFam" id="3.50.40.10:FF:000002">
    <property type="entry name" value="phenylalanine--tRNA ligase beta subunit"/>
    <property type="match status" value="1"/>
</dbReference>
<dbReference type="PROSITE" id="PS51483">
    <property type="entry name" value="B5"/>
    <property type="match status" value="1"/>
</dbReference>
<dbReference type="NCBIfam" id="TIGR00471">
    <property type="entry name" value="pheT_arch"/>
    <property type="match status" value="1"/>
</dbReference>
<keyword evidence="7" id="KW-0436">Ligase</keyword>
<feature type="domain" description="B5" evidence="16">
    <location>
        <begin position="305"/>
        <end position="381"/>
    </location>
</feature>
<dbReference type="SMART" id="SM00874">
    <property type="entry name" value="B5"/>
    <property type="match status" value="1"/>
</dbReference>
<keyword evidence="18" id="KW-1185">Reference proteome</keyword>
<evidence type="ECO:0000313" key="18">
    <source>
        <dbReference type="Proteomes" id="UP001190700"/>
    </source>
</evidence>
<dbReference type="FunFam" id="3.30.930.10:FF:000059">
    <property type="entry name" value="phenylalanine--tRNA ligase beta subunit"/>
    <property type="match status" value="1"/>
</dbReference>
<evidence type="ECO:0000256" key="15">
    <source>
        <dbReference type="ARBA" id="ARBA00049255"/>
    </source>
</evidence>
<evidence type="ECO:0000256" key="5">
    <source>
        <dbReference type="ARBA" id="ARBA00012814"/>
    </source>
</evidence>
<evidence type="ECO:0000259" key="16">
    <source>
        <dbReference type="PROSITE" id="PS51483"/>
    </source>
</evidence>
<sequence>MPTVNIPRDQFRNEIGRPDMTIEEISALSFEFGVEFEGETSQAEKDAKMANKDQADAVEADEVLWEFDVAANRYDLLCHEGLVLNFRVFLEQQSVPDYRLVQPPSGELQQMTVMPETALIRPFVVCAVLRGLKFDEAKYKSFIDLQDKLHMNLCRKRTLVAIGTHDLATLKGPFTYEALPPEEIKFKPLKQTQEFVAKDLMQHYKSDLKLSQFLHIIEDSLVFPVLYDSNRTVLSLPPIINGAHSAISLNTQDVFIECTGTDLNKCQIVLNTMVAMFSVYASEQYAIEPVNVIDSAGKTTLYPKLDRRIVEVDMSYINARIGVTFEAQQAAELLTKMCLTGKALSKERISVEVPPTRSDILHPCDVMEDVAIAYGFNNIPEVVPPTVTVAAPQPINALSDLVRADLAMAGFTEVLTWILGSRKDNFTSIKRPQDEAKAALISNAKTCDFECVRTSLLPGLLKTMGANKEAPIPVKIFEVSDVVELDPTADTGARNIRRVAALFCGATSGFEVIHGLMDRMMEVLGVPMGDQGYTLDGSWNEDGAFFPGRAALISWKGKAVGRLGVVHPEVLQKFGIVNPASVMEFDLDPFMFV</sequence>
<dbReference type="InterPro" id="IPR004531">
    <property type="entry name" value="Phe-tRNA-synth_IIc_bsu_arc_euk"/>
</dbReference>
<dbReference type="InterPro" id="IPR020825">
    <property type="entry name" value="Phe-tRNA_synthase-like_B3/B4"/>
</dbReference>
<accession>A0AAE0EVX5</accession>
<evidence type="ECO:0000256" key="2">
    <source>
        <dbReference type="ARBA" id="ARBA00004496"/>
    </source>
</evidence>
<evidence type="ECO:0000256" key="10">
    <source>
        <dbReference type="ARBA" id="ARBA00022840"/>
    </source>
</evidence>
<keyword evidence="8" id="KW-0479">Metal-binding</keyword>
<protein>
    <recommendedName>
        <fullName evidence="5">phenylalanine--tRNA ligase</fullName>
        <ecNumber evidence="5">6.1.1.20</ecNumber>
    </recommendedName>
    <alternativeName>
        <fullName evidence="14">Phenylalanyl-tRNA synthetase beta subunit</fullName>
    </alternativeName>
</protein>
<dbReference type="Pfam" id="PF18262">
    <property type="entry name" value="PhetRS_B1"/>
    <property type="match status" value="1"/>
</dbReference>
<comment type="subunit">
    <text evidence="4">Tetramer of two alpha and two beta subunits.</text>
</comment>
<keyword evidence="9" id="KW-0547">Nucleotide-binding</keyword>
<dbReference type="Gene3D" id="3.30.56.10">
    <property type="match status" value="2"/>
</dbReference>
<dbReference type="GO" id="GO:0006432">
    <property type="term" value="P:phenylalanyl-tRNA aminoacylation"/>
    <property type="evidence" value="ECO:0007669"/>
    <property type="project" value="InterPro"/>
</dbReference>
<dbReference type="GO" id="GO:0005524">
    <property type="term" value="F:ATP binding"/>
    <property type="evidence" value="ECO:0007669"/>
    <property type="project" value="UniProtKB-KW"/>
</dbReference>
<evidence type="ECO:0000256" key="4">
    <source>
        <dbReference type="ARBA" id="ARBA00011209"/>
    </source>
</evidence>
<dbReference type="GO" id="GO:0000287">
    <property type="term" value="F:magnesium ion binding"/>
    <property type="evidence" value="ECO:0007669"/>
    <property type="project" value="InterPro"/>
</dbReference>
<evidence type="ECO:0000256" key="9">
    <source>
        <dbReference type="ARBA" id="ARBA00022741"/>
    </source>
</evidence>
<dbReference type="InterPro" id="IPR045864">
    <property type="entry name" value="aa-tRNA-synth_II/BPL/LPL"/>
</dbReference>
<dbReference type="InterPro" id="IPR005146">
    <property type="entry name" value="B3/B4_tRNA-bd"/>
</dbReference>
<evidence type="ECO:0000313" key="17">
    <source>
        <dbReference type="EMBL" id="KAK3242032.1"/>
    </source>
</evidence>
<dbReference type="GO" id="GO:0003723">
    <property type="term" value="F:RNA binding"/>
    <property type="evidence" value="ECO:0007669"/>
    <property type="project" value="InterPro"/>
</dbReference>
<dbReference type="InterPro" id="IPR040659">
    <property type="entry name" value="PhetRS_B1"/>
</dbReference>
<dbReference type="PANTHER" id="PTHR10947">
    <property type="entry name" value="PHENYLALANYL-TRNA SYNTHETASE BETA CHAIN AND LEUCINE-RICH REPEAT-CONTAINING PROTEIN 47"/>
    <property type="match status" value="1"/>
</dbReference>
<dbReference type="Pfam" id="PF03484">
    <property type="entry name" value="B5"/>
    <property type="match status" value="1"/>
</dbReference>
<reference evidence="17 18" key="1">
    <citation type="journal article" date="2015" name="Genome Biol. Evol.">
        <title>Comparative Genomics of a Bacterivorous Green Alga Reveals Evolutionary Causalities and Consequences of Phago-Mixotrophic Mode of Nutrition.</title>
        <authorList>
            <person name="Burns J.A."/>
            <person name="Paasch A."/>
            <person name="Narechania A."/>
            <person name="Kim E."/>
        </authorList>
    </citation>
    <scope>NUCLEOTIDE SEQUENCE [LARGE SCALE GENOMIC DNA]</scope>
    <source>
        <strain evidence="17 18">PLY_AMNH</strain>
    </source>
</reference>
<dbReference type="InterPro" id="IPR005147">
    <property type="entry name" value="tRNA_synthase_B5-dom"/>
</dbReference>
<evidence type="ECO:0000256" key="8">
    <source>
        <dbReference type="ARBA" id="ARBA00022723"/>
    </source>
</evidence>
<dbReference type="GO" id="GO:0009328">
    <property type="term" value="C:phenylalanine-tRNA ligase complex"/>
    <property type="evidence" value="ECO:0007669"/>
    <property type="project" value="TreeGrafter"/>
</dbReference>
<evidence type="ECO:0000256" key="12">
    <source>
        <dbReference type="ARBA" id="ARBA00022917"/>
    </source>
</evidence>